<dbReference type="InterPro" id="IPR036390">
    <property type="entry name" value="WH_DNA-bd_sf"/>
</dbReference>
<dbReference type="InterPro" id="IPR036388">
    <property type="entry name" value="WH-like_DNA-bd_sf"/>
</dbReference>
<dbReference type="SUPFAM" id="SSF46785">
    <property type="entry name" value="Winged helix' DNA-binding domain"/>
    <property type="match status" value="1"/>
</dbReference>
<evidence type="ECO:0000259" key="1">
    <source>
        <dbReference type="SMART" id="SM00421"/>
    </source>
</evidence>
<comment type="caution">
    <text evidence="2">The sequence shown here is derived from an EMBL/GenBank/DDBJ whole genome shotgun (WGS) entry which is preliminary data.</text>
</comment>
<dbReference type="EMBL" id="DSJT01000006">
    <property type="protein sequence ID" value="HEF87087.1"/>
    <property type="molecule type" value="Genomic_DNA"/>
</dbReference>
<evidence type="ECO:0000313" key="2">
    <source>
        <dbReference type="EMBL" id="HEF87087.1"/>
    </source>
</evidence>
<name>A0A7C2G0V2_9CREN</name>
<dbReference type="SMART" id="SM00421">
    <property type="entry name" value="HTH_LUXR"/>
    <property type="match status" value="1"/>
</dbReference>
<dbReference type="NCBIfam" id="TIGR01884">
    <property type="entry name" value="cas_HTH"/>
    <property type="match status" value="1"/>
</dbReference>
<dbReference type="Gene3D" id="3.40.50.11700">
    <property type="match status" value="1"/>
</dbReference>
<sequence>MRVFLYPLGFHEHAAVRLLVEYRASRDDRLVVFTCSPLSAGSRSAFESLRAVAAAQGFPEPELVLVNCSDYFESFGVVKKYLARFDGEFVLEIGTGPRFISHVVTHVLMFLRRDFSVHYQPETGVDTPTGVSARFLEIVLNGLSSSEIEVLKALGADGASIAELARVLGKSEKTVRNIVSMLRSKGLVEKSGRSERVCLTRAGRALVA</sequence>
<dbReference type="Pfam" id="PF22662">
    <property type="entry name" value="Csa3_N"/>
    <property type="match status" value="1"/>
</dbReference>
<dbReference type="AlphaFoldDB" id="A0A7C2G0V2"/>
<feature type="domain" description="HTH luxR-type" evidence="1">
    <location>
        <begin position="140"/>
        <end position="200"/>
    </location>
</feature>
<accession>A0A7C2G0V2</accession>
<proteinExistence type="predicted"/>
<dbReference type="InterPro" id="IPR054588">
    <property type="entry name" value="Csa3_N"/>
</dbReference>
<dbReference type="InterPro" id="IPR000792">
    <property type="entry name" value="Tscrpt_reg_LuxR_C"/>
</dbReference>
<reference evidence="2" key="1">
    <citation type="journal article" date="2020" name="mSystems">
        <title>Genome- and Community-Level Interaction Insights into Carbon Utilization and Element Cycling Functions of Hydrothermarchaeota in Hydrothermal Sediment.</title>
        <authorList>
            <person name="Zhou Z."/>
            <person name="Liu Y."/>
            <person name="Xu W."/>
            <person name="Pan J."/>
            <person name="Luo Z.H."/>
            <person name="Li M."/>
        </authorList>
    </citation>
    <scope>NUCLEOTIDE SEQUENCE [LARGE SCALE GENOMIC DNA]</scope>
    <source>
        <strain evidence="2">SpSt-23</strain>
    </source>
</reference>
<keyword evidence="2" id="KW-0238">DNA-binding</keyword>
<dbReference type="Pfam" id="PF13412">
    <property type="entry name" value="HTH_24"/>
    <property type="match status" value="1"/>
</dbReference>
<dbReference type="Gene3D" id="1.10.10.10">
    <property type="entry name" value="Winged helix-like DNA-binding domain superfamily/Winged helix DNA-binding domain"/>
    <property type="match status" value="1"/>
</dbReference>
<dbReference type="InterPro" id="IPR010163">
    <property type="entry name" value="Csa3"/>
</dbReference>
<dbReference type="GO" id="GO:0003677">
    <property type="term" value="F:DNA binding"/>
    <property type="evidence" value="ECO:0007669"/>
    <property type="project" value="UniProtKB-KW"/>
</dbReference>
<protein>
    <submittedName>
        <fullName evidence="2">CRISPR locus-related DNA-binding protein</fullName>
    </submittedName>
</protein>
<gene>
    <name evidence="2" type="ORF">ENP55_02040</name>
</gene>
<organism evidence="2">
    <name type="scientific">Thermosphaera aggregans</name>
    <dbReference type="NCBI Taxonomy" id="54254"/>
    <lineage>
        <taxon>Archaea</taxon>
        <taxon>Thermoproteota</taxon>
        <taxon>Thermoprotei</taxon>
        <taxon>Desulfurococcales</taxon>
        <taxon>Desulfurococcaceae</taxon>
        <taxon>Thermosphaera</taxon>
    </lineage>
</organism>
<dbReference type="GO" id="GO:0006355">
    <property type="term" value="P:regulation of DNA-templated transcription"/>
    <property type="evidence" value="ECO:0007669"/>
    <property type="project" value="InterPro"/>
</dbReference>